<dbReference type="InterPro" id="IPR017972">
    <property type="entry name" value="Cyt_P450_CS"/>
</dbReference>
<evidence type="ECO:0000313" key="11">
    <source>
        <dbReference type="Proteomes" id="UP000749559"/>
    </source>
</evidence>
<reference evidence="10" key="1">
    <citation type="submission" date="2022-03" db="EMBL/GenBank/DDBJ databases">
        <authorList>
            <person name="Martin C."/>
        </authorList>
    </citation>
    <scope>NUCLEOTIDE SEQUENCE</scope>
</reference>
<dbReference type="GO" id="GO:0006805">
    <property type="term" value="P:xenobiotic metabolic process"/>
    <property type="evidence" value="ECO:0007669"/>
    <property type="project" value="TreeGrafter"/>
</dbReference>
<keyword evidence="5 7" id="KW-0408">Iron</keyword>
<comment type="caution">
    <text evidence="10">The sequence shown here is derived from an EMBL/GenBank/DDBJ whole genome shotgun (WGS) entry which is preliminary data.</text>
</comment>
<keyword evidence="3 7" id="KW-0479">Metal-binding</keyword>
<evidence type="ECO:0000313" key="10">
    <source>
        <dbReference type="EMBL" id="CAH1799051.1"/>
    </source>
</evidence>
<keyword evidence="9" id="KW-1133">Transmembrane helix</keyword>
<dbReference type="Pfam" id="PF00067">
    <property type="entry name" value="p450"/>
    <property type="match status" value="1"/>
</dbReference>
<evidence type="ECO:0000256" key="6">
    <source>
        <dbReference type="ARBA" id="ARBA00023033"/>
    </source>
</evidence>
<dbReference type="EMBL" id="CAIIXF020000011">
    <property type="protein sequence ID" value="CAH1799051.1"/>
    <property type="molecule type" value="Genomic_DNA"/>
</dbReference>
<dbReference type="GO" id="GO:0006082">
    <property type="term" value="P:organic acid metabolic process"/>
    <property type="evidence" value="ECO:0007669"/>
    <property type="project" value="TreeGrafter"/>
</dbReference>
<dbReference type="PRINTS" id="PR00385">
    <property type="entry name" value="P450"/>
</dbReference>
<keyword evidence="7 8" id="KW-0349">Heme</keyword>
<dbReference type="GO" id="GO:0016712">
    <property type="term" value="F:oxidoreductase activity, acting on paired donors, with incorporation or reduction of molecular oxygen, reduced flavin or flavoprotein as one donor, and incorporation of one atom of oxygen"/>
    <property type="evidence" value="ECO:0007669"/>
    <property type="project" value="TreeGrafter"/>
</dbReference>
<evidence type="ECO:0000256" key="2">
    <source>
        <dbReference type="ARBA" id="ARBA00010617"/>
    </source>
</evidence>
<dbReference type="AlphaFoldDB" id="A0A8S4PYP5"/>
<evidence type="ECO:0000256" key="8">
    <source>
        <dbReference type="RuleBase" id="RU000461"/>
    </source>
</evidence>
<dbReference type="SUPFAM" id="SSF48264">
    <property type="entry name" value="Cytochrome P450"/>
    <property type="match status" value="1"/>
</dbReference>
<sequence length="498" mass="57428">MGLTSIIVETVSTNITPVLVFSVIFTLFWRYQQTSPYKYPPMLPWKLPFIGHLTFFNAKSTGEHEFWEASKSMDSPIITVHLGRLPILILHSYEDVKECFSNEDFMGRIKDVLKDVFNGLLRDGPQWKEQRRFALHALRDLGLGKNRMEHQIQDECRHLTKYLDEYLGKPMNPTMMTNTVSSNIICAMVFGHRFDYSDLSFKRMMFLMNENFTKNMRKAILGSFIPGTKFIPGDFFCFKKLADNIEEIKGTILRPEYEEHLKTYDPNNIGDFIHAFIREQISHENSTEEHWFNSQQLMWNMDDLFSAGTETTATTLRWAFLCMIHHPKVQKRVRAEILEAIGAERLPSMHDKKLLSYTEATINEIQRMCLITPLGGPIHVTEHTTQFKGYVLPAGTGAMANVYAIHHDPEYWDEPFKFKPERFIGPNGNFQKDDHVMPFSVGKHSCLGESLARMELFLIFVSILQKFSIQLPEGSPVPSMEGNKGLSVGPLPYEVCFI</sequence>
<dbReference type="GO" id="GO:0005737">
    <property type="term" value="C:cytoplasm"/>
    <property type="evidence" value="ECO:0007669"/>
    <property type="project" value="TreeGrafter"/>
</dbReference>
<dbReference type="GO" id="GO:0020037">
    <property type="term" value="F:heme binding"/>
    <property type="evidence" value="ECO:0007669"/>
    <property type="project" value="InterPro"/>
</dbReference>
<dbReference type="InterPro" id="IPR001128">
    <property type="entry name" value="Cyt_P450"/>
</dbReference>
<dbReference type="Proteomes" id="UP000749559">
    <property type="component" value="Unassembled WGS sequence"/>
</dbReference>
<evidence type="ECO:0000256" key="4">
    <source>
        <dbReference type="ARBA" id="ARBA00023002"/>
    </source>
</evidence>
<name>A0A8S4PYP5_OWEFU</name>
<keyword evidence="6 8" id="KW-0503">Monooxygenase</keyword>
<dbReference type="PANTHER" id="PTHR24300:SF403">
    <property type="entry name" value="CYTOCHROME P450 306A1"/>
    <property type="match status" value="1"/>
</dbReference>
<feature type="transmembrane region" description="Helical" evidence="9">
    <location>
        <begin position="6"/>
        <end position="29"/>
    </location>
</feature>
<evidence type="ECO:0008006" key="12">
    <source>
        <dbReference type="Google" id="ProtNLM"/>
    </source>
</evidence>
<keyword evidence="11" id="KW-1185">Reference proteome</keyword>
<dbReference type="Gene3D" id="1.10.630.10">
    <property type="entry name" value="Cytochrome P450"/>
    <property type="match status" value="1"/>
</dbReference>
<evidence type="ECO:0000256" key="3">
    <source>
        <dbReference type="ARBA" id="ARBA00022723"/>
    </source>
</evidence>
<comment type="similarity">
    <text evidence="2 8">Belongs to the cytochrome P450 family.</text>
</comment>
<dbReference type="InterPro" id="IPR050182">
    <property type="entry name" value="Cytochrome_P450_fam2"/>
</dbReference>
<feature type="non-terminal residue" evidence="10">
    <location>
        <position position="498"/>
    </location>
</feature>
<keyword evidence="9" id="KW-0812">Transmembrane</keyword>
<organism evidence="10 11">
    <name type="scientific">Owenia fusiformis</name>
    <name type="common">Polychaete worm</name>
    <dbReference type="NCBI Taxonomy" id="6347"/>
    <lineage>
        <taxon>Eukaryota</taxon>
        <taxon>Metazoa</taxon>
        <taxon>Spiralia</taxon>
        <taxon>Lophotrochozoa</taxon>
        <taxon>Annelida</taxon>
        <taxon>Polychaeta</taxon>
        <taxon>Sedentaria</taxon>
        <taxon>Canalipalpata</taxon>
        <taxon>Sabellida</taxon>
        <taxon>Oweniida</taxon>
        <taxon>Oweniidae</taxon>
        <taxon>Owenia</taxon>
    </lineage>
</organism>
<evidence type="ECO:0000256" key="7">
    <source>
        <dbReference type="PIRSR" id="PIRSR602401-1"/>
    </source>
</evidence>
<evidence type="ECO:0000256" key="5">
    <source>
        <dbReference type="ARBA" id="ARBA00023004"/>
    </source>
</evidence>
<dbReference type="PANTHER" id="PTHR24300">
    <property type="entry name" value="CYTOCHROME P450 508A4-RELATED"/>
    <property type="match status" value="1"/>
</dbReference>
<keyword evidence="9" id="KW-0472">Membrane</keyword>
<evidence type="ECO:0000256" key="9">
    <source>
        <dbReference type="SAM" id="Phobius"/>
    </source>
</evidence>
<dbReference type="GO" id="GO:0008395">
    <property type="term" value="F:steroid hydroxylase activity"/>
    <property type="evidence" value="ECO:0007669"/>
    <property type="project" value="TreeGrafter"/>
</dbReference>
<dbReference type="PROSITE" id="PS00086">
    <property type="entry name" value="CYTOCHROME_P450"/>
    <property type="match status" value="1"/>
</dbReference>
<dbReference type="PRINTS" id="PR00463">
    <property type="entry name" value="EP450I"/>
</dbReference>
<dbReference type="GO" id="GO:0005506">
    <property type="term" value="F:iron ion binding"/>
    <property type="evidence" value="ECO:0007669"/>
    <property type="project" value="InterPro"/>
</dbReference>
<feature type="binding site" description="axial binding residue" evidence="7">
    <location>
        <position position="446"/>
    </location>
    <ligand>
        <name>heme</name>
        <dbReference type="ChEBI" id="CHEBI:30413"/>
    </ligand>
    <ligandPart>
        <name>Fe</name>
        <dbReference type="ChEBI" id="CHEBI:18248"/>
    </ligandPart>
</feature>
<gene>
    <name evidence="10" type="ORF">OFUS_LOCUS23108</name>
</gene>
<accession>A0A8S4PYP5</accession>
<comment type="cofactor">
    <cofactor evidence="1 7">
        <name>heme</name>
        <dbReference type="ChEBI" id="CHEBI:30413"/>
    </cofactor>
</comment>
<dbReference type="OrthoDB" id="2789670at2759"/>
<protein>
    <recommendedName>
        <fullName evidence="12">Cytochrome P450</fullName>
    </recommendedName>
</protein>
<evidence type="ECO:0000256" key="1">
    <source>
        <dbReference type="ARBA" id="ARBA00001971"/>
    </source>
</evidence>
<dbReference type="InterPro" id="IPR002401">
    <property type="entry name" value="Cyt_P450_E_grp-I"/>
</dbReference>
<proteinExistence type="inferred from homology"/>
<keyword evidence="4 8" id="KW-0560">Oxidoreductase</keyword>
<dbReference type="FunFam" id="1.10.630.10:FF:000036">
    <property type="entry name" value="CYtochrome P450 family"/>
    <property type="match status" value="1"/>
</dbReference>
<dbReference type="InterPro" id="IPR036396">
    <property type="entry name" value="Cyt_P450_sf"/>
</dbReference>